<evidence type="ECO:0000313" key="1">
    <source>
        <dbReference type="EMBL" id="MCF5057492.1"/>
    </source>
</evidence>
<reference evidence="1 2" key="1">
    <citation type="submission" date="2019-11" db="EMBL/GenBank/DDBJ databases">
        <title>Epiphytic Pseudomonas syringae from cherry orchards.</title>
        <authorList>
            <person name="Hulin M.T."/>
        </authorList>
    </citation>
    <scope>NUCLEOTIDE SEQUENCE [LARGE SCALE GENOMIC DNA]</scope>
    <source>
        <strain evidence="1 2">PA-6-9F</strain>
    </source>
</reference>
<dbReference type="Pfam" id="PF26207">
    <property type="entry name" value="Phage_phiTE_015"/>
    <property type="match status" value="1"/>
</dbReference>
<evidence type="ECO:0000313" key="2">
    <source>
        <dbReference type="Proteomes" id="UP000814172"/>
    </source>
</evidence>
<dbReference type="AlphaFoldDB" id="A0AAW5A6K0"/>
<dbReference type="EMBL" id="WKEW01000028">
    <property type="protein sequence ID" value="MCF5057492.1"/>
    <property type="molecule type" value="Genomic_DNA"/>
</dbReference>
<accession>A0AAW5A6K0</accession>
<gene>
    <name evidence="1" type="ORF">GIW75_11065</name>
</gene>
<proteinExistence type="predicted"/>
<dbReference type="RefSeq" id="WP_092238848.1">
    <property type="nucleotide sequence ID" value="NZ_FNTR01000006.1"/>
</dbReference>
<sequence>MSSEKIREQFESWVVEEAKRRDYKFMDNVLKRDPSGEYSTTWVDMAWMGWEASRDALFIALPEKDWAPDYGEVIFYEEAVSAIEAAGVKVKT</sequence>
<organism evidence="1 2">
    <name type="scientific">Pseudomonas proteolytica</name>
    <dbReference type="NCBI Taxonomy" id="219574"/>
    <lineage>
        <taxon>Bacteria</taxon>
        <taxon>Pseudomonadati</taxon>
        <taxon>Pseudomonadota</taxon>
        <taxon>Gammaproteobacteria</taxon>
        <taxon>Pseudomonadales</taxon>
        <taxon>Pseudomonadaceae</taxon>
        <taxon>Pseudomonas</taxon>
    </lineage>
</organism>
<name>A0AAW5A6K0_9PSED</name>
<dbReference type="InterPro" id="IPR058601">
    <property type="entry name" value="Phage_phiTE_015-like"/>
</dbReference>
<protein>
    <submittedName>
        <fullName evidence="1">Uncharacterized protein</fullName>
    </submittedName>
</protein>
<comment type="caution">
    <text evidence="1">The sequence shown here is derived from an EMBL/GenBank/DDBJ whole genome shotgun (WGS) entry which is preliminary data.</text>
</comment>
<dbReference type="GeneID" id="55542541"/>
<keyword evidence="2" id="KW-1185">Reference proteome</keyword>
<dbReference type="Proteomes" id="UP000814172">
    <property type="component" value="Unassembled WGS sequence"/>
</dbReference>